<evidence type="ECO:0000256" key="1">
    <source>
        <dbReference type="SAM" id="MobiDB-lite"/>
    </source>
</evidence>
<reference evidence="2 3" key="1">
    <citation type="journal article" date="2013" name="Mar. Genomics">
        <title>Expression of sulfatases in Rhodopirellula baltica and the diversity of sulfatases in the genus Rhodopirellula.</title>
        <authorList>
            <person name="Wegner C.E."/>
            <person name="Richter-Heitmann T."/>
            <person name="Klindworth A."/>
            <person name="Klockow C."/>
            <person name="Richter M."/>
            <person name="Achstetter T."/>
            <person name="Glockner F.O."/>
            <person name="Harder J."/>
        </authorList>
    </citation>
    <scope>NUCLEOTIDE SEQUENCE [LARGE SCALE GENOMIC DNA]</scope>
    <source>
        <strain evidence="2 3">SWK14</strain>
    </source>
</reference>
<feature type="region of interest" description="Disordered" evidence="1">
    <location>
        <begin position="22"/>
        <end position="48"/>
    </location>
</feature>
<organism evidence="2 3">
    <name type="scientific">Rhodopirellula baltica SWK14</name>
    <dbReference type="NCBI Taxonomy" id="993516"/>
    <lineage>
        <taxon>Bacteria</taxon>
        <taxon>Pseudomonadati</taxon>
        <taxon>Planctomycetota</taxon>
        <taxon>Planctomycetia</taxon>
        <taxon>Pirellulales</taxon>
        <taxon>Pirellulaceae</taxon>
        <taxon>Rhodopirellula</taxon>
    </lineage>
</organism>
<dbReference type="EMBL" id="AMWG01000021">
    <property type="protein sequence ID" value="ELP35035.1"/>
    <property type="molecule type" value="Genomic_DNA"/>
</dbReference>
<name>L7CMI8_RHOBT</name>
<dbReference type="AlphaFoldDB" id="L7CMI8"/>
<accession>L7CMI8</accession>
<proteinExistence type="predicted"/>
<dbReference type="Proteomes" id="UP000010959">
    <property type="component" value="Unassembled WGS sequence"/>
</dbReference>
<evidence type="ECO:0000313" key="2">
    <source>
        <dbReference type="EMBL" id="ELP35035.1"/>
    </source>
</evidence>
<evidence type="ECO:0000313" key="3">
    <source>
        <dbReference type="Proteomes" id="UP000010959"/>
    </source>
</evidence>
<comment type="caution">
    <text evidence="2">The sequence shown here is derived from an EMBL/GenBank/DDBJ whole genome shotgun (WGS) entry which is preliminary data.</text>
</comment>
<sequence>MLFGVFVVGSVTNQFRTIENAKRKQLQGSNSPQHAEKKSGLARLSRPAKHCGEIEGDRSVKEFMRRLMIPIPFDRSSAAAEVLRFRSHV</sequence>
<dbReference type="PATRIC" id="fig|993516.3.peg.1089"/>
<protein>
    <submittedName>
        <fullName evidence="2">Uncharacterized protein</fullName>
    </submittedName>
</protein>
<gene>
    <name evidence="2" type="ORF">RBSWK_01035</name>
</gene>